<proteinExistence type="predicted"/>
<evidence type="ECO:0000313" key="2">
    <source>
        <dbReference type="Proteomes" id="UP000821845"/>
    </source>
</evidence>
<reference evidence="1" key="1">
    <citation type="submission" date="2020-05" db="EMBL/GenBank/DDBJ databases">
        <title>Large-scale comparative analyses of tick genomes elucidate their genetic diversity and vector capacities.</title>
        <authorList>
            <person name="Jia N."/>
            <person name="Wang J."/>
            <person name="Shi W."/>
            <person name="Du L."/>
            <person name="Sun Y."/>
            <person name="Zhan W."/>
            <person name="Jiang J."/>
            <person name="Wang Q."/>
            <person name="Zhang B."/>
            <person name="Ji P."/>
            <person name="Sakyi L.B."/>
            <person name="Cui X."/>
            <person name="Yuan T."/>
            <person name="Jiang B."/>
            <person name="Yang W."/>
            <person name="Lam T.T.-Y."/>
            <person name="Chang Q."/>
            <person name="Ding S."/>
            <person name="Wang X."/>
            <person name="Zhu J."/>
            <person name="Ruan X."/>
            <person name="Zhao L."/>
            <person name="Wei J."/>
            <person name="Que T."/>
            <person name="Du C."/>
            <person name="Cheng J."/>
            <person name="Dai P."/>
            <person name="Han X."/>
            <person name="Huang E."/>
            <person name="Gao Y."/>
            <person name="Liu J."/>
            <person name="Shao H."/>
            <person name="Ye R."/>
            <person name="Li L."/>
            <person name="Wei W."/>
            <person name="Wang X."/>
            <person name="Wang C."/>
            <person name="Yang T."/>
            <person name="Huo Q."/>
            <person name="Li W."/>
            <person name="Guo W."/>
            <person name="Chen H."/>
            <person name="Zhou L."/>
            <person name="Ni X."/>
            <person name="Tian J."/>
            <person name="Zhou Y."/>
            <person name="Sheng Y."/>
            <person name="Liu T."/>
            <person name="Pan Y."/>
            <person name="Xia L."/>
            <person name="Li J."/>
            <person name="Zhao F."/>
            <person name="Cao W."/>
        </authorList>
    </citation>
    <scope>NUCLEOTIDE SEQUENCE</scope>
    <source>
        <strain evidence="1">Hyas-2018</strain>
    </source>
</reference>
<evidence type="ECO:0000313" key="1">
    <source>
        <dbReference type="EMBL" id="KAH6941083.1"/>
    </source>
</evidence>
<dbReference type="Proteomes" id="UP000821845">
    <property type="component" value="Chromosome 11"/>
</dbReference>
<name>A0ACB7T1T9_HYAAI</name>
<protein>
    <submittedName>
        <fullName evidence="1">Uncharacterized protein</fullName>
    </submittedName>
</protein>
<gene>
    <name evidence="1" type="ORF">HPB50_013281</name>
</gene>
<accession>A0ACB7T1T9</accession>
<comment type="caution">
    <text evidence="1">The sequence shown here is derived from an EMBL/GenBank/DDBJ whole genome shotgun (WGS) entry which is preliminary data.</text>
</comment>
<dbReference type="EMBL" id="CM023491">
    <property type="protein sequence ID" value="KAH6941083.1"/>
    <property type="molecule type" value="Genomic_DNA"/>
</dbReference>
<organism evidence="1 2">
    <name type="scientific">Hyalomma asiaticum</name>
    <name type="common">Tick</name>
    <dbReference type="NCBI Taxonomy" id="266040"/>
    <lineage>
        <taxon>Eukaryota</taxon>
        <taxon>Metazoa</taxon>
        <taxon>Ecdysozoa</taxon>
        <taxon>Arthropoda</taxon>
        <taxon>Chelicerata</taxon>
        <taxon>Arachnida</taxon>
        <taxon>Acari</taxon>
        <taxon>Parasitiformes</taxon>
        <taxon>Ixodida</taxon>
        <taxon>Ixodoidea</taxon>
        <taxon>Ixodidae</taxon>
        <taxon>Hyalomminae</taxon>
        <taxon>Hyalomma</taxon>
    </lineage>
</organism>
<keyword evidence="2" id="KW-1185">Reference proteome</keyword>
<sequence length="124" mass="14099">MGARSRAQTRAILAFALKGAFDNVAHDLILKNLAESHCGDRIYNYTYPHRRDRTATMMTNRLTISQDTLITMPLDGAPTAILQDARRRLNRAEPPNRTAARRFRLLTCCKHSWTVHVNPLVKLS</sequence>